<evidence type="ECO:0000256" key="1">
    <source>
        <dbReference type="SAM" id="SignalP"/>
    </source>
</evidence>
<keyword evidence="2" id="KW-0378">Hydrolase</keyword>
<dbReference type="InterPro" id="IPR050228">
    <property type="entry name" value="Carboxylesterase_BioH"/>
</dbReference>
<dbReference type="Proteomes" id="UP000235371">
    <property type="component" value="Unassembled WGS sequence"/>
</dbReference>
<dbReference type="CDD" id="cd12809">
    <property type="entry name" value="Esterase_713_like-2"/>
    <property type="match status" value="1"/>
</dbReference>
<name>A0A2J6SJP6_9HELO</name>
<reference evidence="2 3" key="1">
    <citation type="submission" date="2016-04" db="EMBL/GenBank/DDBJ databases">
        <title>A degradative enzymes factory behind the ericoid mycorrhizal symbiosis.</title>
        <authorList>
            <consortium name="DOE Joint Genome Institute"/>
            <person name="Martino E."/>
            <person name="Morin E."/>
            <person name="Grelet G."/>
            <person name="Kuo A."/>
            <person name="Kohler A."/>
            <person name="Daghino S."/>
            <person name="Barry K."/>
            <person name="Choi C."/>
            <person name="Cichocki N."/>
            <person name="Clum A."/>
            <person name="Copeland A."/>
            <person name="Hainaut M."/>
            <person name="Haridas S."/>
            <person name="Labutti K."/>
            <person name="Lindquist E."/>
            <person name="Lipzen A."/>
            <person name="Khouja H.-R."/>
            <person name="Murat C."/>
            <person name="Ohm R."/>
            <person name="Olson A."/>
            <person name="Spatafora J."/>
            <person name="Veneault-Fourrey C."/>
            <person name="Henrissat B."/>
            <person name="Grigoriev I."/>
            <person name="Martin F."/>
            <person name="Perotto S."/>
        </authorList>
    </citation>
    <scope>NUCLEOTIDE SEQUENCE [LARGE SCALE GENOMIC DNA]</scope>
    <source>
        <strain evidence="2 3">E</strain>
    </source>
</reference>
<feature type="chain" id="PRO_5014458478" evidence="1">
    <location>
        <begin position="27"/>
        <end position="369"/>
    </location>
</feature>
<dbReference type="InterPro" id="IPR029058">
    <property type="entry name" value="AB_hydrolase_fold"/>
</dbReference>
<evidence type="ECO:0000313" key="2">
    <source>
        <dbReference type="EMBL" id="PMD51001.1"/>
    </source>
</evidence>
<feature type="signal peptide" evidence="1">
    <location>
        <begin position="1"/>
        <end position="26"/>
    </location>
</feature>
<evidence type="ECO:0000313" key="3">
    <source>
        <dbReference type="Proteomes" id="UP000235371"/>
    </source>
</evidence>
<protein>
    <submittedName>
        <fullName evidence="2">Alpha/beta-hydrolase</fullName>
    </submittedName>
</protein>
<dbReference type="SUPFAM" id="SSF53474">
    <property type="entry name" value="alpha/beta-Hydrolases"/>
    <property type="match status" value="1"/>
</dbReference>
<gene>
    <name evidence="2" type="ORF">K444DRAFT_656536</name>
</gene>
<proteinExistence type="predicted"/>
<dbReference type="Gene3D" id="3.40.50.1820">
    <property type="entry name" value="alpha/beta hydrolase"/>
    <property type="match status" value="1"/>
</dbReference>
<dbReference type="GeneID" id="36594167"/>
<dbReference type="OrthoDB" id="9978720at2759"/>
<sequence length="369" mass="41187">MNFSSPFWRVLLLIVFLLWSGTPCHAAETFASRSYFYVGGHYENATNGEVMVDQMYVEKLVPIHPTQKYPLFFITGAAQTATNWLNTPDGRQGWASYFLDQGYTLYLTDQPQRGRSPWLPGDGTLSNYNVSFVQNYFTTIQVAKLWPQASLHTQWPGTGQPYDPTFDTFYASQLQQQSNLTLTTTNNIHAGISLLKLIGSAILITHSHGGPYGWGIADAVPSLVKGIIAIEPEGPPFMGMIVASGKARPYGVTTLPITYDPPVTDPVVDLAQETVKSMRENLSDCIQQQEPARKLVNLIDIPVLVVTSEASYHAVYDYCTVEYLRQAGVEVEWLNLPAAGIHGNAHFSFMELNNMEIVSLIEDWTWKHI</sequence>
<dbReference type="STRING" id="1095630.A0A2J6SJP6"/>
<accession>A0A2J6SJP6</accession>
<dbReference type="EMBL" id="KZ613912">
    <property type="protein sequence ID" value="PMD51001.1"/>
    <property type="molecule type" value="Genomic_DNA"/>
</dbReference>
<keyword evidence="3" id="KW-1185">Reference proteome</keyword>
<keyword evidence="1" id="KW-0732">Signal</keyword>
<organism evidence="2 3">
    <name type="scientific">Hyaloscypha bicolor E</name>
    <dbReference type="NCBI Taxonomy" id="1095630"/>
    <lineage>
        <taxon>Eukaryota</taxon>
        <taxon>Fungi</taxon>
        <taxon>Dikarya</taxon>
        <taxon>Ascomycota</taxon>
        <taxon>Pezizomycotina</taxon>
        <taxon>Leotiomycetes</taxon>
        <taxon>Helotiales</taxon>
        <taxon>Hyaloscyphaceae</taxon>
        <taxon>Hyaloscypha</taxon>
        <taxon>Hyaloscypha bicolor</taxon>
    </lineage>
</organism>
<dbReference type="PANTHER" id="PTHR43194">
    <property type="entry name" value="HYDROLASE ALPHA/BETA FOLD FAMILY"/>
    <property type="match status" value="1"/>
</dbReference>
<dbReference type="GO" id="GO:0016787">
    <property type="term" value="F:hydrolase activity"/>
    <property type="evidence" value="ECO:0007669"/>
    <property type="project" value="UniProtKB-KW"/>
</dbReference>
<dbReference type="AlphaFoldDB" id="A0A2J6SJP6"/>
<dbReference type="RefSeq" id="XP_024727905.1">
    <property type="nucleotide sequence ID" value="XM_024886090.1"/>
</dbReference>
<dbReference type="InParanoid" id="A0A2J6SJP6"/>
<dbReference type="PANTHER" id="PTHR43194:SF4">
    <property type="entry name" value="AB HYDROLASE-1 DOMAIN-CONTAINING PROTEIN"/>
    <property type="match status" value="1"/>
</dbReference>